<name>A0A1C2DR79_9PSED</name>
<keyword evidence="1" id="KW-1133">Transmembrane helix</keyword>
<feature type="transmembrane region" description="Helical" evidence="1">
    <location>
        <begin position="16"/>
        <end position="37"/>
    </location>
</feature>
<keyword evidence="1" id="KW-0472">Membrane</keyword>
<comment type="caution">
    <text evidence="2">The sequence shown here is derived from an EMBL/GenBank/DDBJ whole genome shotgun (WGS) entry which is preliminary data.</text>
</comment>
<dbReference type="EMBL" id="MDEN01000065">
    <property type="protein sequence ID" value="OCX17288.1"/>
    <property type="molecule type" value="Genomic_DNA"/>
</dbReference>
<dbReference type="RefSeq" id="WP_065990473.1">
    <property type="nucleotide sequence ID" value="NZ_MDEN01000065.1"/>
</dbReference>
<organism evidence="2 3">
    <name type="scientific">Pseudomonas graminis</name>
    <dbReference type="NCBI Taxonomy" id="158627"/>
    <lineage>
        <taxon>Bacteria</taxon>
        <taxon>Pseudomonadati</taxon>
        <taxon>Pseudomonadota</taxon>
        <taxon>Gammaproteobacteria</taxon>
        <taxon>Pseudomonadales</taxon>
        <taxon>Pseudomonadaceae</taxon>
        <taxon>Pseudomonas</taxon>
    </lineage>
</organism>
<gene>
    <name evidence="2" type="ORF">BBI10_17360</name>
</gene>
<keyword evidence="1" id="KW-0812">Transmembrane</keyword>
<evidence type="ECO:0000313" key="3">
    <source>
        <dbReference type="Proteomes" id="UP000095143"/>
    </source>
</evidence>
<dbReference type="OrthoDB" id="7033785at2"/>
<dbReference type="Proteomes" id="UP000095143">
    <property type="component" value="Unassembled WGS sequence"/>
</dbReference>
<accession>A0A1C2DR79</accession>
<evidence type="ECO:0000313" key="2">
    <source>
        <dbReference type="EMBL" id="OCX17288.1"/>
    </source>
</evidence>
<proteinExistence type="predicted"/>
<evidence type="ECO:0000256" key="1">
    <source>
        <dbReference type="SAM" id="Phobius"/>
    </source>
</evidence>
<sequence>MSWDCISAWIEHHPGLASWVQALGSIAALGLAVWIPASQRRYEFRRNAAQERDRSVGYATRLFLMIKELETAILAINDRYQLGTSSVDLQIAVVLERLLDRFHDGFRDDLDAERIILTMDFRSLLTDLITVLRADLGFPGKDHRDGQVSEFKQLFEPMLDNAAALLVAAKEAQQTTH</sequence>
<dbReference type="AlphaFoldDB" id="A0A1C2DR79"/>
<reference evidence="2 3" key="1">
    <citation type="submission" date="2016-08" db="EMBL/GenBank/DDBJ databases">
        <title>Whole genome sequence of Pseudomonas graminis strain UASWS1507, a potential biological control agent for agriculture.</title>
        <authorList>
            <person name="Crovadore J."/>
            <person name="Calmin G."/>
            <person name="Chablais R."/>
            <person name="Cochard B."/>
            <person name="Lefort F."/>
        </authorList>
    </citation>
    <scope>NUCLEOTIDE SEQUENCE [LARGE SCALE GENOMIC DNA]</scope>
    <source>
        <strain evidence="2 3">UASWS1507</strain>
    </source>
</reference>
<protein>
    <submittedName>
        <fullName evidence="2">Uncharacterized protein</fullName>
    </submittedName>
</protein>